<keyword evidence="7 9" id="KW-0630">Potassium</keyword>
<evidence type="ECO:0000256" key="5">
    <source>
        <dbReference type="ARBA" id="ARBA00022840"/>
    </source>
</evidence>
<feature type="binding site" evidence="9">
    <location>
        <position position="244"/>
    </location>
    <ligand>
        <name>K(+)</name>
        <dbReference type="ChEBI" id="CHEBI:29103"/>
    </ligand>
</feature>
<dbReference type="InterPro" id="IPR029056">
    <property type="entry name" value="Ribokinase-like"/>
</dbReference>
<dbReference type="EMBL" id="QGKM01000079">
    <property type="protein sequence ID" value="PWQ92650.1"/>
    <property type="molecule type" value="Genomic_DNA"/>
</dbReference>
<feature type="binding site" evidence="9">
    <location>
        <position position="248"/>
    </location>
    <ligand>
        <name>substrate</name>
    </ligand>
</feature>
<feature type="binding site" evidence="9">
    <location>
        <position position="272"/>
    </location>
    <ligand>
        <name>ATP</name>
        <dbReference type="ChEBI" id="CHEBI:30616"/>
    </ligand>
</feature>
<feature type="binding site" evidence="9">
    <location>
        <position position="287"/>
    </location>
    <ligand>
        <name>K(+)</name>
        <dbReference type="ChEBI" id="CHEBI:29103"/>
    </ligand>
</feature>
<feature type="binding site" evidence="9">
    <location>
        <position position="242"/>
    </location>
    <ligand>
        <name>K(+)</name>
        <dbReference type="ChEBI" id="CHEBI:29103"/>
    </ligand>
</feature>
<protein>
    <recommendedName>
        <fullName evidence="9">Ribokinase</fullName>
        <shortName evidence="9">RK</shortName>
        <ecNumber evidence="9">2.7.1.15</ecNumber>
    </recommendedName>
</protein>
<feature type="binding site" evidence="9">
    <location>
        <begin position="38"/>
        <end position="42"/>
    </location>
    <ligand>
        <name>substrate</name>
    </ligand>
</feature>
<accession>A0A317C8L2</accession>
<name>A0A317C8L2_9GAMM</name>
<dbReference type="GO" id="GO:0005524">
    <property type="term" value="F:ATP binding"/>
    <property type="evidence" value="ECO:0007669"/>
    <property type="project" value="UniProtKB-UniRule"/>
</dbReference>
<comment type="function">
    <text evidence="9">Catalyzes the phosphorylation of ribose at O-5 in a reaction requiring ATP and magnesium. The resulting D-ribose-5-phosphate can then be used either for sythesis of nucleotides, histidine, and tryptophan, or as a component of the pentose phosphate pathway.</text>
</comment>
<keyword evidence="6 9" id="KW-0460">Magnesium</keyword>
<dbReference type="UniPathway" id="UPA00916">
    <property type="reaction ID" value="UER00889"/>
</dbReference>
<evidence type="ECO:0000259" key="10">
    <source>
        <dbReference type="Pfam" id="PF00294"/>
    </source>
</evidence>
<organism evidence="11 12">
    <name type="scientific">Leucothrix pacifica</name>
    <dbReference type="NCBI Taxonomy" id="1247513"/>
    <lineage>
        <taxon>Bacteria</taxon>
        <taxon>Pseudomonadati</taxon>
        <taxon>Pseudomonadota</taxon>
        <taxon>Gammaproteobacteria</taxon>
        <taxon>Thiotrichales</taxon>
        <taxon>Thiotrichaceae</taxon>
        <taxon>Leucothrix</taxon>
    </lineage>
</organism>
<dbReference type="SUPFAM" id="SSF53613">
    <property type="entry name" value="Ribokinase-like"/>
    <property type="match status" value="1"/>
</dbReference>
<dbReference type="RefSeq" id="WP_109839467.1">
    <property type="nucleotide sequence ID" value="NZ_QGKM01000079.1"/>
</dbReference>
<keyword evidence="2 9" id="KW-0479">Metal-binding</keyword>
<keyword evidence="3 9" id="KW-0547">Nucleotide-binding</keyword>
<evidence type="ECO:0000256" key="3">
    <source>
        <dbReference type="ARBA" id="ARBA00022741"/>
    </source>
</evidence>
<dbReference type="Pfam" id="PF00294">
    <property type="entry name" value="PfkB"/>
    <property type="match status" value="1"/>
</dbReference>
<evidence type="ECO:0000313" key="11">
    <source>
        <dbReference type="EMBL" id="PWQ92650.1"/>
    </source>
</evidence>
<dbReference type="GO" id="GO:0046872">
    <property type="term" value="F:metal ion binding"/>
    <property type="evidence" value="ECO:0007669"/>
    <property type="project" value="UniProtKB-KW"/>
</dbReference>
<feature type="active site" description="Proton acceptor" evidence="9">
    <location>
        <position position="248"/>
    </location>
</feature>
<feature type="binding site" evidence="9">
    <location>
        <position position="283"/>
    </location>
    <ligand>
        <name>K(+)</name>
        <dbReference type="ChEBI" id="CHEBI:29103"/>
    </ligand>
</feature>
<feature type="binding site" evidence="9">
    <location>
        <position position="179"/>
    </location>
    <ligand>
        <name>ATP</name>
        <dbReference type="ChEBI" id="CHEBI:30616"/>
    </ligand>
</feature>
<dbReference type="HAMAP" id="MF_01987">
    <property type="entry name" value="Ribokinase"/>
    <property type="match status" value="1"/>
</dbReference>
<comment type="subcellular location">
    <subcellularLocation>
        <location evidence="9">Cytoplasm</location>
    </subcellularLocation>
</comment>
<keyword evidence="8 9" id="KW-0119">Carbohydrate metabolism</keyword>
<dbReference type="OrthoDB" id="9775849at2"/>
<evidence type="ECO:0000256" key="8">
    <source>
        <dbReference type="ARBA" id="ARBA00023277"/>
    </source>
</evidence>
<comment type="cofactor">
    <cofactor evidence="9">
        <name>Mg(2+)</name>
        <dbReference type="ChEBI" id="CHEBI:18420"/>
    </cofactor>
    <text evidence="9">Requires a divalent cation, most likely magnesium in vivo, as an electrophilic catalyst to aid phosphoryl group transfer. It is the chelate of the metal and the nucleotide that is the actual substrate.</text>
</comment>
<sequence length="305" mass="33607">MKVFNFGSINIDHIYRIPHFVRPGETLASERYQMMLGGKGANQSIALARAGVMVQHIGRISYHDEWICRKLQKNGVGVYCLQHVDEPTGHAIIQVSDVGENSILLFGGANHGFSKLSLTEYFDNAQPGDWLLLQNECNLTEDALRLAKDQEMTVAFNPAPMTNDVLNLPMECVDYLIVNEIEAEGLVNDSGLNAEQPKALLEQLHQRYPHLKIVLTLGKQGVLYKDTEQTLAIPAEVVDVVDTTAAGDTFIGYFIQQLVVGESIKEALEMANRAAAITVQTLGASDSIPHITQLINDEHSEVINA</sequence>
<keyword evidence="4 9" id="KW-0418">Kinase</keyword>
<dbReference type="EC" id="2.7.1.15" evidence="9"/>
<feature type="binding site" evidence="9">
    <location>
        <begin position="216"/>
        <end position="221"/>
    </location>
    <ligand>
        <name>ATP</name>
        <dbReference type="ChEBI" id="CHEBI:30616"/>
    </ligand>
</feature>
<keyword evidence="1 9" id="KW-0808">Transferase</keyword>
<dbReference type="GO" id="GO:0019303">
    <property type="term" value="P:D-ribose catabolic process"/>
    <property type="evidence" value="ECO:0007669"/>
    <property type="project" value="UniProtKB-UniRule"/>
</dbReference>
<evidence type="ECO:0000256" key="4">
    <source>
        <dbReference type="ARBA" id="ARBA00022777"/>
    </source>
</evidence>
<keyword evidence="9" id="KW-0963">Cytoplasm</keyword>
<keyword evidence="12" id="KW-1185">Reference proteome</keyword>
<dbReference type="PANTHER" id="PTHR10584:SF166">
    <property type="entry name" value="RIBOKINASE"/>
    <property type="match status" value="1"/>
</dbReference>
<proteinExistence type="inferred from homology"/>
<dbReference type="InterPro" id="IPR002139">
    <property type="entry name" value="Ribo/fructo_kinase"/>
</dbReference>
<dbReference type="InterPro" id="IPR011877">
    <property type="entry name" value="Ribokinase"/>
</dbReference>
<feature type="binding site" evidence="9">
    <location>
        <begin position="10"/>
        <end position="12"/>
    </location>
    <ligand>
        <name>substrate</name>
    </ligand>
</feature>
<dbReference type="AlphaFoldDB" id="A0A317C8L2"/>
<comment type="catalytic activity">
    <reaction evidence="9">
        <text>D-ribose + ATP = D-ribose 5-phosphate + ADP + H(+)</text>
        <dbReference type="Rhea" id="RHEA:13697"/>
        <dbReference type="ChEBI" id="CHEBI:15378"/>
        <dbReference type="ChEBI" id="CHEBI:30616"/>
        <dbReference type="ChEBI" id="CHEBI:47013"/>
        <dbReference type="ChEBI" id="CHEBI:78346"/>
        <dbReference type="ChEBI" id="CHEBI:456216"/>
        <dbReference type="EC" id="2.7.1.15"/>
    </reaction>
</comment>
<feature type="binding site" evidence="9">
    <location>
        <position position="278"/>
    </location>
    <ligand>
        <name>K(+)</name>
        <dbReference type="ChEBI" id="CHEBI:29103"/>
    </ligand>
</feature>
<comment type="pathway">
    <text evidence="9">Carbohydrate metabolism; D-ribose degradation; D-ribose 5-phosphate from beta-D-ribopyranose: step 2/2.</text>
</comment>
<dbReference type="CDD" id="cd01174">
    <property type="entry name" value="ribokinase"/>
    <property type="match status" value="1"/>
</dbReference>
<reference evidence="11 12" key="1">
    <citation type="submission" date="2018-05" db="EMBL/GenBank/DDBJ databases">
        <title>Leucothrix arctica sp. nov., isolated from Arctic seawater.</title>
        <authorList>
            <person name="Choi A."/>
            <person name="Baek K."/>
        </authorList>
    </citation>
    <scope>NUCLEOTIDE SEQUENCE [LARGE SCALE GENOMIC DNA]</scope>
    <source>
        <strain evidence="11 12">JCM 18388</strain>
    </source>
</reference>
<comment type="caution">
    <text evidence="11">The sequence shown here is derived from an EMBL/GenBank/DDBJ whole genome shotgun (WGS) entry which is preliminary data.</text>
</comment>
<evidence type="ECO:0000256" key="2">
    <source>
        <dbReference type="ARBA" id="ARBA00022723"/>
    </source>
</evidence>
<evidence type="ECO:0000256" key="7">
    <source>
        <dbReference type="ARBA" id="ARBA00022958"/>
    </source>
</evidence>
<comment type="caution">
    <text evidence="9">Lacks conserved residue(s) required for the propagation of feature annotation.</text>
</comment>
<dbReference type="PRINTS" id="PR00990">
    <property type="entry name" value="RIBOKINASE"/>
</dbReference>
<gene>
    <name evidence="9" type="primary">rbsK</name>
    <name evidence="11" type="ORF">DKW60_20165</name>
</gene>
<dbReference type="InterPro" id="IPR011611">
    <property type="entry name" value="PfkB_dom"/>
</dbReference>
<evidence type="ECO:0000256" key="1">
    <source>
        <dbReference type="ARBA" id="ARBA00022679"/>
    </source>
</evidence>
<feature type="binding site" evidence="9">
    <location>
        <begin position="247"/>
        <end position="248"/>
    </location>
    <ligand>
        <name>ATP</name>
        <dbReference type="ChEBI" id="CHEBI:30616"/>
    </ligand>
</feature>
<keyword evidence="5 9" id="KW-0067">ATP-binding</keyword>
<feature type="binding site" evidence="9">
    <location>
        <position position="281"/>
    </location>
    <ligand>
        <name>K(+)</name>
        <dbReference type="ChEBI" id="CHEBI:29103"/>
    </ligand>
</feature>
<comment type="activity regulation">
    <text evidence="9">Activated by a monovalent cation that binds near, but not in, the active site. The most likely occupant of the site in vivo is potassium. Ion binding induces a conformational change that may alter substrate affinity.</text>
</comment>
<dbReference type="GO" id="GO:0004747">
    <property type="term" value="F:ribokinase activity"/>
    <property type="evidence" value="ECO:0007669"/>
    <property type="project" value="UniProtKB-UniRule"/>
</dbReference>
<dbReference type="GO" id="GO:0005737">
    <property type="term" value="C:cytoplasm"/>
    <property type="evidence" value="ECO:0007669"/>
    <property type="project" value="UniProtKB-SubCell"/>
</dbReference>
<feature type="domain" description="Carbohydrate kinase PfkB" evidence="10">
    <location>
        <begin position="3"/>
        <end position="290"/>
    </location>
</feature>
<evidence type="ECO:0000256" key="6">
    <source>
        <dbReference type="ARBA" id="ARBA00022842"/>
    </source>
</evidence>
<feature type="binding site" evidence="9">
    <location>
        <position position="136"/>
    </location>
    <ligand>
        <name>substrate</name>
    </ligand>
</feature>
<dbReference type="PANTHER" id="PTHR10584">
    <property type="entry name" value="SUGAR KINASE"/>
    <property type="match status" value="1"/>
</dbReference>
<evidence type="ECO:0000256" key="9">
    <source>
        <dbReference type="HAMAP-Rule" id="MF_01987"/>
    </source>
</evidence>
<dbReference type="Proteomes" id="UP000245539">
    <property type="component" value="Unassembled WGS sequence"/>
</dbReference>
<evidence type="ECO:0000313" key="12">
    <source>
        <dbReference type="Proteomes" id="UP000245539"/>
    </source>
</evidence>
<dbReference type="Gene3D" id="3.40.1190.20">
    <property type="match status" value="1"/>
</dbReference>
<comment type="subunit">
    <text evidence="9">Homodimer.</text>
</comment>
<comment type="similarity">
    <text evidence="9">Belongs to the carbohydrate kinase PfkB family. Ribokinase subfamily.</text>
</comment>